<evidence type="ECO:0000313" key="2">
    <source>
        <dbReference type="Proteomes" id="UP000197468"/>
    </source>
</evidence>
<dbReference type="EMBL" id="NIOF01000018">
    <property type="protein sequence ID" value="OWQ84070.1"/>
    <property type="molecule type" value="Genomic_DNA"/>
</dbReference>
<proteinExistence type="predicted"/>
<dbReference type="Proteomes" id="UP000197468">
    <property type="component" value="Unassembled WGS sequence"/>
</dbReference>
<organism evidence="1 2">
    <name type="scientific">Roseateles aquatilis</name>
    <dbReference type="NCBI Taxonomy" id="431061"/>
    <lineage>
        <taxon>Bacteria</taxon>
        <taxon>Pseudomonadati</taxon>
        <taxon>Pseudomonadota</taxon>
        <taxon>Betaproteobacteria</taxon>
        <taxon>Burkholderiales</taxon>
        <taxon>Sphaerotilaceae</taxon>
        <taxon>Roseateles</taxon>
    </lineage>
</organism>
<dbReference type="AlphaFoldDB" id="A0A246IV26"/>
<protein>
    <submittedName>
        <fullName evidence="1">Uncharacterized protein</fullName>
    </submittedName>
</protein>
<reference evidence="1 2" key="1">
    <citation type="journal article" date="2008" name="Int. J. Syst. Evol. Microbiol.">
        <title>Description of Roseateles aquatilis sp. nov. and Roseateles terrae sp. nov., in the class Betaproteobacteria, and emended description of the genus Roseateles.</title>
        <authorList>
            <person name="Gomila M."/>
            <person name="Bowien B."/>
            <person name="Falsen E."/>
            <person name="Moore E.R."/>
            <person name="Lalucat J."/>
        </authorList>
    </citation>
    <scope>NUCLEOTIDE SEQUENCE [LARGE SCALE GENOMIC DNA]</scope>
    <source>
        <strain evidence="1 2">CCUG 48205</strain>
    </source>
</reference>
<accession>A0A246IV26</accession>
<gene>
    <name evidence="1" type="ORF">CDN99_24595</name>
</gene>
<evidence type="ECO:0000313" key="1">
    <source>
        <dbReference type="EMBL" id="OWQ84070.1"/>
    </source>
</evidence>
<keyword evidence="2" id="KW-1185">Reference proteome</keyword>
<comment type="caution">
    <text evidence="1">The sequence shown here is derived from an EMBL/GenBank/DDBJ whole genome shotgun (WGS) entry which is preliminary data.</text>
</comment>
<sequence length="145" mass="16042">MEVIIMAFQGRNSLDIRVVEIHFHHIRIILQDIHHPLRRRPVVLRTLPADASFLSIDPDRANIDLKSVAVGAVRREHRIVGQAHISNADAPEIDFTPIVIQIVDDSQSAGLGIRTLTICRSAISIEIGFLIVGHFPTGSMSSTVE</sequence>
<name>A0A246IV26_9BURK</name>